<accession>I4ANH3</accession>
<sequence precursor="true">MKNGIITITILKKYLLLIYFLFISLLASCTSSLGKKGEWNATYRQEFVSNCKAETQAQKSLVKIDSITVSKICDCVAQKAEKEFAPLETEAVKSQTQIKNISTDCANEILMDILN</sequence>
<evidence type="ECO:0000313" key="2">
    <source>
        <dbReference type="Proteomes" id="UP000006054"/>
    </source>
</evidence>
<dbReference type="PROSITE" id="PS51257">
    <property type="entry name" value="PROKAR_LIPOPROTEIN"/>
    <property type="match status" value="1"/>
</dbReference>
<dbReference type="AlphaFoldDB" id="I4ANH3"/>
<dbReference type="KEGG" id="fli:Fleli_3176"/>
<reference evidence="2" key="1">
    <citation type="submission" date="2012-06" db="EMBL/GenBank/DDBJ databases">
        <title>The complete genome of Flexibacter litoralis DSM 6794.</title>
        <authorList>
            <person name="Lucas S."/>
            <person name="Copeland A."/>
            <person name="Lapidus A."/>
            <person name="Glavina del Rio T."/>
            <person name="Dalin E."/>
            <person name="Tice H."/>
            <person name="Bruce D."/>
            <person name="Goodwin L."/>
            <person name="Pitluck S."/>
            <person name="Peters L."/>
            <person name="Ovchinnikova G."/>
            <person name="Lu M."/>
            <person name="Kyrpides N."/>
            <person name="Mavromatis K."/>
            <person name="Ivanova N."/>
            <person name="Brettin T."/>
            <person name="Detter J.C."/>
            <person name="Han C."/>
            <person name="Larimer F."/>
            <person name="Land M."/>
            <person name="Hauser L."/>
            <person name="Markowitz V."/>
            <person name="Cheng J.-F."/>
            <person name="Hugenholtz P."/>
            <person name="Woyke T."/>
            <person name="Wu D."/>
            <person name="Spring S."/>
            <person name="Lang E."/>
            <person name="Kopitz M."/>
            <person name="Brambilla E."/>
            <person name="Klenk H.-P."/>
            <person name="Eisen J.A."/>
        </authorList>
    </citation>
    <scope>NUCLEOTIDE SEQUENCE [LARGE SCALE GENOMIC DNA]</scope>
    <source>
        <strain evidence="2">ATCC 23117 / DSM 6794 / NBRC 15988 / NCIMB 1366 / Sio-4</strain>
    </source>
</reference>
<name>I4ANH3_BERLS</name>
<protein>
    <recommendedName>
        <fullName evidence="3">Lipoprotein</fullName>
    </recommendedName>
</protein>
<dbReference type="RefSeq" id="WP_014798939.1">
    <property type="nucleotide sequence ID" value="NC_018018.1"/>
</dbReference>
<organism evidence="1 2">
    <name type="scientific">Bernardetia litoralis (strain ATCC 23117 / DSM 6794 / NBRC 15988 / NCIMB 1366 / Fx l1 / Sio-4)</name>
    <name type="common">Flexibacter litoralis</name>
    <dbReference type="NCBI Taxonomy" id="880071"/>
    <lineage>
        <taxon>Bacteria</taxon>
        <taxon>Pseudomonadati</taxon>
        <taxon>Bacteroidota</taxon>
        <taxon>Cytophagia</taxon>
        <taxon>Cytophagales</taxon>
        <taxon>Bernardetiaceae</taxon>
        <taxon>Bernardetia</taxon>
    </lineage>
</organism>
<evidence type="ECO:0008006" key="3">
    <source>
        <dbReference type="Google" id="ProtNLM"/>
    </source>
</evidence>
<proteinExistence type="predicted"/>
<gene>
    <name evidence="1" type="ordered locus">Fleli_3176</name>
</gene>
<dbReference type="STRING" id="880071.Fleli_3176"/>
<evidence type="ECO:0000313" key="1">
    <source>
        <dbReference type="EMBL" id="AFM05508.1"/>
    </source>
</evidence>
<dbReference type="EMBL" id="CP003345">
    <property type="protein sequence ID" value="AFM05508.1"/>
    <property type="molecule type" value="Genomic_DNA"/>
</dbReference>
<dbReference type="Proteomes" id="UP000006054">
    <property type="component" value="Chromosome"/>
</dbReference>
<dbReference type="HOGENOM" id="CLU_2105362_0_0_10"/>
<keyword evidence="2" id="KW-1185">Reference proteome</keyword>